<protein>
    <submittedName>
        <fullName evidence="7">PSI domain-containing protein</fullName>
    </submittedName>
</protein>
<dbReference type="GO" id="GO:0071526">
    <property type="term" value="P:semaphorin-plexin signaling pathway"/>
    <property type="evidence" value="ECO:0007669"/>
    <property type="project" value="TreeGrafter"/>
</dbReference>
<evidence type="ECO:0000313" key="6">
    <source>
        <dbReference type="Proteomes" id="UP000271098"/>
    </source>
</evidence>
<dbReference type="InterPro" id="IPR002165">
    <property type="entry name" value="Plexin_repeat"/>
</dbReference>
<dbReference type="Proteomes" id="UP000271098">
    <property type="component" value="Unassembled WGS sequence"/>
</dbReference>
<keyword evidence="2" id="KW-0472">Membrane</keyword>
<sequence length="120" mass="13498">MMLYQGDTGLAAERYLIAVSERSVARVPIAHCDRFSSCAECVALRDPHCAWDLETKRCVLLNDLDGTYEQDISTGWAQGCVSTHSALQQLFFDAAPASSEHDRLQGIFKFEHLNEERQPH</sequence>
<evidence type="ECO:0000313" key="5">
    <source>
        <dbReference type="EMBL" id="VDN43058.1"/>
    </source>
</evidence>
<reference evidence="5 6" key="2">
    <citation type="submission" date="2018-11" db="EMBL/GenBank/DDBJ databases">
        <authorList>
            <consortium name="Pathogen Informatics"/>
        </authorList>
    </citation>
    <scope>NUCLEOTIDE SEQUENCE [LARGE SCALE GENOMIC DNA]</scope>
</reference>
<keyword evidence="3" id="KW-0325">Glycoprotein</keyword>
<dbReference type="PANTHER" id="PTHR11036">
    <property type="entry name" value="SEMAPHORIN"/>
    <property type="match status" value="1"/>
</dbReference>
<proteinExistence type="predicted"/>
<evidence type="ECO:0000313" key="7">
    <source>
        <dbReference type="WBParaSite" id="GPUH_0002462501-mRNA-1"/>
    </source>
</evidence>
<accession>A0A183EUF4</accession>
<gene>
    <name evidence="5" type="ORF">GPUH_LOCUS24596</name>
</gene>
<dbReference type="OrthoDB" id="9988752at2759"/>
<keyword evidence="6" id="KW-1185">Reference proteome</keyword>
<evidence type="ECO:0000256" key="1">
    <source>
        <dbReference type="ARBA" id="ARBA00004370"/>
    </source>
</evidence>
<dbReference type="PANTHER" id="PTHR11036:SF127">
    <property type="entry name" value="SEMAPHORIN-1A"/>
    <property type="match status" value="1"/>
</dbReference>
<dbReference type="GO" id="GO:0030335">
    <property type="term" value="P:positive regulation of cell migration"/>
    <property type="evidence" value="ECO:0007669"/>
    <property type="project" value="TreeGrafter"/>
</dbReference>
<organism evidence="7">
    <name type="scientific">Gongylonema pulchrum</name>
    <dbReference type="NCBI Taxonomy" id="637853"/>
    <lineage>
        <taxon>Eukaryota</taxon>
        <taxon>Metazoa</taxon>
        <taxon>Ecdysozoa</taxon>
        <taxon>Nematoda</taxon>
        <taxon>Chromadorea</taxon>
        <taxon>Rhabditida</taxon>
        <taxon>Spirurina</taxon>
        <taxon>Spiruromorpha</taxon>
        <taxon>Spiruroidea</taxon>
        <taxon>Gongylonematidae</taxon>
        <taxon>Gongylonema</taxon>
    </lineage>
</organism>
<feature type="domain" description="PSI" evidence="4">
    <location>
        <begin position="31"/>
        <end position="81"/>
    </location>
</feature>
<evidence type="ECO:0000259" key="4">
    <source>
        <dbReference type="SMART" id="SM00423"/>
    </source>
</evidence>
<dbReference type="GO" id="GO:0045499">
    <property type="term" value="F:chemorepellent activity"/>
    <property type="evidence" value="ECO:0007669"/>
    <property type="project" value="TreeGrafter"/>
</dbReference>
<dbReference type="Gene3D" id="3.30.1680.10">
    <property type="entry name" value="ligand-binding face of the semaphorins, domain 2"/>
    <property type="match status" value="1"/>
</dbReference>
<evidence type="ECO:0000256" key="3">
    <source>
        <dbReference type="ARBA" id="ARBA00023180"/>
    </source>
</evidence>
<dbReference type="AlphaFoldDB" id="A0A183EUF4"/>
<dbReference type="EMBL" id="UYRT01101714">
    <property type="protein sequence ID" value="VDN43058.1"/>
    <property type="molecule type" value="Genomic_DNA"/>
</dbReference>
<dbReference type="GO" id="GO:0030215">
    <property type="term" value="F:semaphorin receptor binding"/>
    <property type="evidence" value="ECO:0007669"/>
    <property type="project" value="InterPro"/>
</dbReference>
<dbReference type="Pfam" id="PF01437">
    <property type="entry name" value="PSI"/>
    <property type="match status" value="1"/>
</dbReference>
<dbReference type="GO" id="GO:0005886">
    <property type="term" value="C:plasma membrane"/>
    <property type="evidence" value="ECO:0007669"/>
    <property type="project" value="TreeGrafter"/>
</dbReference>
<dbReference type="SMART" id="SM00423">
    <property type="entry name" value="PSI"/>
    <property type="match status" value="1"/>
</dbReference>
<dbReference type="GO" id="GO:0007411">
    <property type="term" value="P:axon guidance"/>
    <property type="evidence" value="ECO:0007669"/>
    <property type="project" value="TreeGrafter"/>
</dbReference>
<reference evidence="7" key="1">
    <citation type="submission" date="2016-06" db="UniProtKB">
        <authorList>
            <consortium name="WormBaseParasite"/>
        </authorList>
    </citation>
    <scope>IDENTIFICATION</scope>
</reference>
<dbReference type="InterPro" id="IPR027231">
    <property type="entry name" value="Semaphorin"/>
</dbReference>
<dbReference type="SUPFAM" id="SSF103575">
    <property type="entry name" value="Plexin repeat"/>
    <property type="match status" value="1"/>
</dbReference>
<dbReference type="WBParaSite" id="GPUH_0002462501-mRNA-1">
    <property type="protein sequence ID" value="GPUH_0002462501-mRNA-1"/>
    <property type="gene ID" value="GPUH_0002462501"/>
</dbReference>
<evidence type="ECO:0000256" key="2">
    <source>
        <dbReference type="ARBA" id="ARBA00023136"/>
    </source>
</evidence>
<name>A0A183EUF4_9BILA</name>
<dbReference type="InterPro" id="IPR016201">
    <property type="entry name" value="PSI"/>
</dbReference>
<comment type="subcellular location">
    <subcellularLocation>
        <location evidence="1">Membrane</location>
    </subcellularLocation>
</comment>